<keyword evidence="2" id="KW-0732">Signal</keyword>
<organism evidence="4 5">
    <name type="scientific">Bryocella elongata</name>
    <dbReference type="NCBI Taxonomy" id="863522"/>
    <lineage>
        <taxon>Bacteria</taxon>
        <taxon>Pseudomonadati</taxon>
        <taxon>Acidobacteriota</taxon>
        <taxon>Terriglobia</taxon>
        <taxon>Terriglobales</taxon>
        <taxon>Acidobacteriaceae</taxon>
        <taxon>Bryocella</taxon>
    </lineage>
</organism>
<accession>A0A1H5VVZ7</accession>
<reference evidence="4 5" key="1">
    <citation type="submission" date="2016-10" db="EMBL/GenBank/DDBJ databases">
        <authorList>
            <person name="de Groot N.N."/>
        </authorList>
    </citation>
    <scope>NUCLEOTIDE SEQUENCE [LARGE SCALE GENOMIC DNA]</scope>
    <source>
        <strain evidence="4 5">DSM 22489</strain>
    </source>
</reference>
<evidence type="ECO:0000313" key="5">
    <source>
        <dbReference type="Proteomes" id="UP000236728"/>
    </source>
</evidence>
<evidence type="ECO:0000259" key="3">
    <source>
        <dbReference type="Pfam" id="PF01979"/>
    </source>
</evidence>
<keyword evidence="5" id="KW-1185">Reference proteome</keyword>
<dbReference type="PANTHER" id="PTHR36842:SF1">
    <property type="entry name" value="PROTEIN TOLB"/>
    <property type="match status" value="1"/>
</dbReference>
<dbReference type="AlphaFoldDB" id="A0A1H5VVZ7"/>
<dbReference type="GO" id="GO:0016810">
    <property type="term" value="F:hydrolase activity, acting on carbon-nitrogen (but not peptide) bonds"/>
    <property type="evidence" value="ECO:0007669"/>
    <property type="project" value="InterPro"/>
</dbReference>
<dbReference type="InterPro" id="IPR011059">
    <property type="entry name" value="Metal-dep_hydrolase_composite"/>
</dbReference>
<dbReference type="Pfam" id="PF26549">
    <property type="entry name" value="Tricorn_N"/>
    <property type="match status" value="1"/>
</dbReference>
<dbReference type="SUPFAM" id="SSF51338">
    <property type="entry name" value="Composite domain of metallo-dependent hydrolases"/>
    <property type="match status" value="1"/>
</dbReference>
<dbReference type="Pfam" id="PF01979">
    <property type="entry name" value="Amidohydro_1"/>
    <property type="match status" value="1"/>
</dbReference>
<dbReference type="Gene3D" id="2.30.40.10">
    <property type="entry name" value="Urease, subunit C, domain 1"/>
    <property type="match status" value="2"/>
</dbReference>
<proteinExistence type="inferred from homology"/>
<comment type="similarity">
    <text evidence="1">Belongs to the TolB family.</text>
</comment>
<dbReference type="InterPro" id="IPR011042">
    <property type="entry name" value="6-blade_b-propeller_TolB-like"/>
</dbReference>
<gene>
    <name evidence="4" type="ORF">SAMN05421819_1337</name>
</gene>
<dbReference type="RefSeq" id="WP_160115042.1">
    <property type="nucleotide sequence ID" value="NZ_FNVA01000002.1"/>
</dbReference>
<dbReference type="InterPro" id="IPR006680">
    <property type="entry name" value="Amidohydro-rel"/>
</dbReference>
<dbReference type="OrthoDB" id="9812068at2"/>
<name>A0A1H5VVZ7_9BACT</name>
<dbReference type="Proteomes" id="UP000236728">
    <property type="component" value="Unassembled WGS sequence"/>
</dbReference>
<feature type="domain" description="Amidohydrolase-related" evidence="3">
    <location>
        <begin position="898"/>
        <end position="1000"/>
    </location>
</feature>
<dbReference type="PANTHER" id="PTHR36842">
    <property type="entry name" value="PROTEIN TOLB HOMOLOG"/>
    <property type="match status" value="1"/>
</dbReference>
<evidence type="ECO:0000313" key="4">
    <source>
        <dbReference type="EMBL" id="SEF91432.1"/>
    </source>
</evidence>
<feature type="chain" id="PRO_5009287661" evidence="2">
    <location>
        <begin position="26"/>
        <end position="1025"/>
    </location>
</feature>
<dbReference type="EMBL" id="FNVA01000002">
    <property type="protein sequence ID" value="SEF91432.1"/>
    <property type="molecule type" value="Genomic_DNA"/>
</dbReference>
<sequence>MLRAVVTRIVLPLSVALFVETSLYAAVPAQRTITVTEGTNVQVTVSPDGKQLLANIQGLIYSLPSGGGLAKEITQPLQEASHPDWSAKAGLVAIQSYAGGTFHIWTMKPDGSGLKQVTTGHGDDREPRFSPDGKTIAFTSDRAFEGSYDIWTVDVATGNLNRITSSADDEFGPNWTPDGASLAFISGTGNAGHEIKLVDVTSGKQSTLVTLPATKGTLEAPSFSPDGRKLAYVRFDSADAPVGRPAMINDAHLVVIPATGGEALYEGKAADTFPFPAVWRSSTELYYTGDGKILKTNLLEGTETAVSFSAPIPANKPTYTPKKYDFDSTATHRIKGIYAPALSPDGKSIAFVALNQVFVMPVGGKPVAITHDMFYKQGPAWSPDGKWLAYVSDRDGIENVYLHDISATSDAGDKRALPSESAQIMPAWSPDGKLIAFQDHTMATMVGDLATKKIRTLAPTTFFPGRAAFSPNGKTVAIATIKPYTKRFREGTSSIVTVDLATGKQMTFSPAPFESVTTRTEDGPIYSPDGKAMAFVMDDLLYAMDVDADGHPMGKAYALNDETTDAVTWSGDSSKILYLHNGDLRLLDRATRRVETIPVDLTFAQAKPTQKVLIHAGRFWKGEGSQELTDVDILVTDNRITSVTPHSATPPAGVTRMIDASKDTVLPGMWENHAHPDSDNGIYYGARMGRLWLAYGVTELKGLADNAYRGVEHREVYQANLAPGPRLFNTGEAVDGERVYYPMMIPTTSEAQLQREFERLKALDFDFVKLYVRLPFAWAQKGATFGHEQMGVQSGGHYLLPEVDLGENGMSHISATSRWGWAYSRSLVGRSYEDVHKLLVDSGMWVISTTFSQAPYKDDPGMATDPRQGIAPPWEHARLQAAVAGAESADQTPALQHLKDEEITVADDYRKGGLVLAGTDSPLDIPATSLHANLRAQVKFGMEPWQALETVTYLPAKAYGLTKDLGTLEPGKLADLIITSGDPLKNIDDVAKVQCVMKNGFLWSVSDIAAPFTKVSAGADVCPAR</sequence>
<dbReference type="Pfam" id="PF07676">
    <property type="entry name" value="PD40"/>
    <property type="match status" value="4"/>
</dbReference>
<dbReference type="Gene3D" id="2.120.10.30">
    <property type="entry name" value="TolB, C-terminal domain"/>
    <property type="match status" value="2"/>
</dbReference>
<dbReference type="InterPro" id="IPR032466">
    <property type="entry name" value="Metal_Hydrolase"/>
</dbReference>
<dbReference type="SUPFAM" id="SSF51556">
    <property type="entry name" value="Metallo-dependent hydrolases"/>
    <property type="match status" value="1"/>
</dbReference>
<dbReference type="InterPro" id="IPR011659">
    <property type="entry name" value="WD40"/>
</dbReference>
<protein>
    <submittedName>
        <fullName evidence="4">WD40-like Beta Propeller Repeat</fullName>
    </submittedName>
</protein>
<evidence type="ECO:0000256" key="2">
    <source>
        <dbReference type="SAM" id="SignalP"/>
    </source>
</evidence>
<evidence type="ECO:0000256" key="1">
    <source>
        <dbReference type="ARBA" id="ARBA00009820"/>
    </source>
</evidence>
<dbReference type="SUPFAM" id="SSF82171">
    <property type="entry name" value="DPP6 N-terminal domain-like"/>
    <property type="match status" value="2"/>
</dbReference>
<feature type="signal peptide" evidence="2">
    <location>
        <begin position="1"/>
        <end position="25"/>
    </location>
</feature>
<dbReference type="Gene3D" id="3.20.20.140">
    <property type="entry name" value="Metal-dependent hydrolases"/>
    <property type="match status" value="2"/>
</dbReference>